<dbReference type="AlphaFoldDB" id="A0A533QG27"/>
<dbReference type="EMBL" id="SULG01000001">
    <property type="protein sequence ID" value="TLD43592.1"/>
    <property type="molecule type" value="Genomic_DNA"/>
</dbReference>
<comment type="caution">
    <text evidence="1">The sequence shown here is derived from an EMBL/GenBank/DDBJ whole genome shotgun (WGS) entry which is preliminary data.</text>
</comment>
<protein>
    <submittedName>
        <fullName evidence="1">Uncharacterized protein</fullName>
    </submittedName>
</protein>
<evidence type="ECO:0000313" key="1">
    <source>
        <dbReference type="EMBL" id="TLD43592.1"/>
    </source>
</evidence>
<reference evidence="1 2" key="1">
    <citation type="submission" date="2019-04" db="EMBL/GenBank/DDBJ databases">
        <title>Genome of a novel bacterium Candidatus Jettenia ecosi reconstructed from metagenome of an anammox bioreactor.</title>
        <authorList>
            <person name="Mardanov A.V."/>
            <person name="Beletsky A.V."/>
            <person name="Ravin N.V."/>
            <person name="Botchkova E.A."/>
            <person name="Litti Y.V."/>
            <person name="Nozhevnikova A.N."/>
        </authorList>
    </citation>
    <scope>NUCLEOTIDE SEQUENCE [LARGE SCALE GENOMIC DNA]</scope>
    <source>
        <strain evidence="1">J2</strain>
    </source>
</reference>
<proteinExistence type="predicted"/>
<organism evidence="1 2">
    <name type="scientific">Candidatus Jettenia ecosi</name>
    <dbReference type="NCBI Taxonomy" id="2494326"/>
    <lineage>
        <taxon>Bacteria</taxon>
        <taxon>Pseudomonadati</taxon>
        <taxon>Planctomycetota</taxon>
        <taxon>Candidatus Brocadiia</taxon>
        <taxon>Candidatus Brocadiales</taxon>
        <taxon>Candidatus Brocadiaceae</taxon>
        <taxon>Candidatus Jettenia</taxon>
    </lineage>
</organism>
<gene>
    <name evidence="1" type="ORF">JETT_0023</name>
</gene>
<dbReference type="Proteomes" id="UP000319783">
    <property type="component" value="Unassembled WGS sequence"/>
</dbReference>
<sequence length="53" mass="6070">MKIERGSRTEIGFGIAFIEVKNNEVKRVKKLCKSCLTLNNSASLFIIKKKKEQ</sequence>
<name>A0A533QG27_9BACT</name>
<evidence type="ECO:0000313" key="2">
    <source>
        <dbReference type="Proteomes" id="UP000319783"/>
    </source>
</evidence>
<accession>A0A533QG27</accession>